<evidence type="ECO:0000313" key="2">
    <source>
        <dbReference type="Proteomes" id="UP000298787"/>
    </source>
</evidence>
<reference evidence="1 2" key="1">
    <citation type="submission" date="2019-01" db="EMBL/GenBank/DDBJ databases">
        <title>Genome Assembly of Collichthys lucidus.</title>
        <authorList>
            <person name="Cai M."/>
            <person name="Xiao S."/>
        </authorList>
    </citation>
    <scope>NUCLEOTIDE SEQUENCE [LARGE SCALE GENOMIC DNA]</scope>
    <source>
        <strain evidence="1">JT15FE1705JMU</strain>
        <tissue evidence="1">Muscle</tissue>
    </source>
</reference>
<sequence length="124" mass="14211">MLTISPHFENTRSQGTDEAGVHKKCYKVLKALKFKTVSICHLSERRRGSAIHSPDWTANQSGDSFWQRSSFCFGRHMSRVFLRTKASFEAVLLWNCSPGFEARIEASVSRCHHYCPVQIIVLCY</sequence>
<proteinExistence type="predicted"/>
<protein>
    <submittedName>
        <fullName evidence="1">Uncharacterized protein</fullName>
    </submittedName>
</protein>
<dbReference type="AlphaFoldDB" id="A0A4U5U8M9"/>
<dbReference type="Proteomes" id="UP000298787">
    <property type="component" value="Chromosome 5"/>
</dbReference>
<organism evidence="1 2">
    <name type="scientific">Collichthys lucidus</name>
    <name type="common">Big head croaker</name>
    <name type="synonym">Sciaena lucida</name>
    <dbReference type="NCBI Taxonomy" id="240159"/>
    <lineage>
        <taxon>Eukaryota</taxon>
        <taxon>Metazoa</taxon>
        <taxon>Chordata</taxon>
        <taxon>Craniata</taxon>
        <taxon>Vertebrata</taxon>
        <taxon>Euteleostomi</taxon>
        <taxon>Actinopterygii</taxon>
        <taxon>Neopterygii</taxon>
        <taxon>Teleostei</taxon>
        <taxon>Neoteleostei</taxon>
        <taxon>Acanthomorphata</taxon>
        <taxon>Eupercaria</taxon>
        <taxon>Sciaenidae</taxon>
        <taxon>Collichthys</taxon>
    </lineage>
</organism>
<dbReference type="EMBL" id="CM014082">
    <property type="protein sequence ID" value="TKS70599.1"/>
    <property type="molecule type" value="Genomic_DNA"/>
</dbReference>
<name>A0A4U5U8M9_COLLU</name>
<gene>
    <name evidence="1" type="ORF">D9C73_005953</name>
</gene>
<keyword evidence="2" id="KW-1185">Reference proteome</keyword>
<accession>A0A4U5U8M9</accession>
<evidence type="ECO:0000313" key="1">
    <source>
        <dbReference type="EMBL" id="TKS70599.1"/>
    </source>
</evidence>